<sequence length="114" mass="12212">MAGRLPGACRLVVPVASDSRHRLGRTLVLQARDCARTRSPRADWHHQVSVADIIPAGPLTTAPLVASRMPFVMVKPLVGASFGTAIHHGLRALLTHSVSIQGTGSDRFFTDRAP</sequence>
<dbReference type="Proteomes" id="UP000292052">
    <property type="component" value="Unassembled WGS sequence"/>
</dbReference>
<dbReference type="AlphaFoldDB" id="A0A482V1T9"/>
<evidence type="ECO:0000313" key="1">
    <source>
        <dbReference type="EMBL" id="RZB38972.1"/>
    </source>
</evidence>
<accession>A0A482V1T9</accession>
<gene>
    <name evidence="1" type="ORF">BDFB_008069</name>
</gene>
<evidence type="ECO:0000313" key="2">
    <source>
        <dbReference type="Proteomes" id="UP000292052"/>
    </source>
</evidence>
<keyword evidence="2" id="KW-1185">Reference proteome</keyword>
<proteinExistence type="predicted"/>
<comment type="caution">
    <text evidence="1">The sequence shown here is derived from an EMBL/GenBank/DDBJ whole genome shotgun (WGS) entry which is preliminary data.</text>
</comment>
<protein>
    <submittedName>
        <fullName evidence="1">Uncharacterized protein</fullName>
    </submittedName>
</protein>
<dbReference type="EMBL" id="QDEB01132254">
    <property type="protein sequence ID" value="RZB38972.1"/>
    <property type="molecule type" value="Genomic_DNA"/>
</dbReference>
<reference evidence="1 2" key="1">
    <citation type="submission" date="2017-03" db="EMBL/GenBank/DDBJ databases">
        <title>Genome of the blue death feigning beetle - Asbolus verrucosus.</title>
        <authorList>
            <person name="Rider S.D."/>
        </authorList>
    </citation>
    <scope>NUCLEOTIDE SEQUENCE [LARGE SCALE GENOMIC DNA]</scope>
    <source>
        <strain evidence="1">Butters</strain>
        <tissue evidence="1">Head and leg muscle</tissue>
    </source>
</reference>
<name>A0A482V1T9_ASBVE</name>
<dbReference type="OrthoDB" id="10347802at2759"/>
<organism evidence="1 2">
    <name type="scientific">Asbolus verrucosus</name>
    <name type="common">Desert ironclad beetle</name>
    <dbReference type="NCBI Taxonomy" id="1661398"/>
    <lineage>
        <taxon>Eukaryota</taxon>
        <taxon>Metazoa</taxon>
        <taxon>Ecdysozoa</taxon>
        <taxon>Arthropoda</taxon>
        <taxon>Hexapoda</taxon>
        <taxon>Insecta</taxon>
        <taxon>Pterygota</taxon>
        <taxon>Neoptera</taxon>
        <taxon>Endopterygota</taxon>
        <taxon>Coleoptera</taxon>
        <taxon>Polyphaga</taxon>
        <taxon>Cucujiformia</taxon>
        <taxon>Tenebrionidae</taxon>
        <taxon>Pimeliinae</taxon>
        <taxon>Asbolus</taxon>
    </lineage>
</organism>